<dbReference type="GO" id="GO:0000155">
    <property type="term" value="F:phosphorelay sensor kinase activity"/>
    <property type="evidence" value="ECO:0007669"/>
    <property type="project" value="InterPro"/>
</dbReference>
<dbReference type="Gene3D" id="3.40.50.2300">
    <property type="match status" value="1"/>
</dbReference>
<keyword evidence="12" id="KW-0067">ATP-binding</keyword>
<dbReference type="STRING" id="36842.SAMN02194393_02478"/>
<dbReference type="PANTHER" id="PTHR45339">
    <property type="entry name" value="HYBRID SIGNAL TRANSDUCTION HISTIDINE KINASE J"/>
    <property type="match status" value="1"/>
</dbReference>
<dbReference type="SMART" id="SM00448">
    <property type="entry name" value="REC"/>
    <property type="match status" value="1"/>
</dbReference>
<evidence type="ECO:0000256" key="1">
    <source>
        <dbReference type="ARBA" id="ARBA00000085"/>
    </source>
</evidence>
<dbReference type="SMART" id="SM00388">
    <property type="entry name" value="HisKA"/>
    <property type="match status" value="1"/>
</dbReference>
<dbReference type="Gene3D" id="1.20.120.160">
    <property type="entry name" value="HPT domain"/>
    <property type="match status" value="1"/>
</dbReference>
<dbReference type="SUPFAM" id="SSF47384">
    <property type="entry name" value="Homodimeric domain of signal transducing histidine kinase"/>
    <property type="match status" value="1"/>
</dbReference>
<evidence type="ECO:0000256" key="11">
    <source>
        <dbReference type="ARBA" id="ARBA00022777"/>
    </source>
</evidence>
<evidence type="ECO:0000259" key="21">
    <source>
        <dbReference type="PROSITE" id="PS50109"/>
    </source>
</evidence>
<evidence type="ECO:0000256" key="6">
    <source>
        <dbReference type="ARBA" id="ARBA00022475"/>
    </source>
</evidence>
<dbReference type="InterPro" id="IPR001789">
    <property type="entry name" value="Sig_transdc_resp-reg_receiver"/>
</dbReference>
<organism evidence="23 24">
    <name type="scientific">Maledivibacter halophilus</name>
    <dbReference type="NCBI Taxonomy" id="36842"/>
    <lineage>
        <taxon>Bacteria</taxon>
        <taxon>Bacillati</taxon>
        <taxon>Bacillota</taxon>
        <taxon>Clostridia</taxon>
        <taxon>Peptostreptococcales</taxon>
        <taxon>Caminicellaceae</taxon>
        <taxon>Maledivibacter</taxon>
    </lineage>
</organism>
<dbReference type="PROSITE" id="PS50109">
    <property type="entry name" value="HIS_KIN"/>
    <property type="match status" value="1"/>
</dbReference>
<dbReference type="CDD" id="cd00130">
    <property type="entry name" value="PAS"/>
    <property type="match status" value="1"/>
</dbReference>
<keyword evidence="7 20" id="KW-0597">Phosphoprotein</keyword>
<comment type="function">
    <text evidence="16">May play the central regulatory role in sporulation. It may be an element of the effector pathway responsible for the activation of sporulation genes in response to nutritional stress. Spo0A may act in concert with spo0H (a sigma factor) to control the expression of some genes that are critical to the sporulation process.</text>
</comment>
<keyword evidence="14" id="KW-0902">Two-component regulatory system</keyword>
<dbReference type="Gene3D" id="3.30.450.20">
    <property type="entry name" value="PAS domain"/>
    <property type="match status" value="2"/>
</dbReference>
<keyword evidence="9" id="KW-0812">Transmembrane</keyword>
<evidence type="ECO:0000256" key="2">
    <source>
        <dbReference type="ARBA" id="ARBA00004651"/>
    </source>
</evidence>
<evidence type="ECO:0000256" key="5">
    <source>
        <dbReference type="ARBA" id="ARBA00018672"/>
    </source>
</evidence>
<dbReference type="FunFam" id="3.30.565.10:FF:000010">
    <property type="entry name" value="Sensor histidine kinase RcsC"/>
    <property type="match status" value="1"/>
</dbReference>
<keyword evidence="6" id="KW-1003">Cell membrane</keyword>
<evidence type="ECO:0000256" key="16">
    <source>
        <dbReference type="ARBA" id="ARBA00024867"/>
    </source>
</evidence>
<evidence type="ECO:0000256" key="17">
    <source>
        <dbReference type="ARBA" id="ARBA00064003"/>
    </source>
</evidence>
<dbReference type="SMART" id="SM00387">
    <property type="entry name" value="HATPase_c"/>
    <property type="match status" value="1"/>
</dbReference>
<dbReference type="RefSeq" id="WP_079492007.1">
    <property type="nucleotide sequence ID" value="NZ_FUZT01000005.1"/>
</dbReference>
<evidence type="ECO:0000256" key="3">
    <source>
        <dbReference type="ARBA" id="ARBA00006402"/>
    </source>
</evidence>
<dbReference type="Pfam" id="PF00512">
    <property type="entry name" value="HisKA"/>
    <property type="match status" value="1"/>
</dbReference>
<dbReference type="SUPFAM" id="SSF52172">
    <property type="entry name" value="CheY-like"/>
    <property type="match status" value="1"/>
</dbReference>
<sequence>MNSNQRINNFENGYVFRTNRPTIILIVDPENGDIVDANDGACNFYLYSKEEILKKNICEINTLPRKELFKRMKEIKLEISNQFIFHHRLSNGEIKKVKSHSGPIKINNRSLIYSIVNELTDKDEFRKLLKQSNRDIRQIFNKINDPIVLIEFDEKNDFKSIIDVNNETCLRLGYTREELFKLSPVGIRMLFAKDEDIRLFKNELFEIHRVTCDITFISKEGKKILTEVNCSLLQLYEKNMGIMVVRDITTKKKYEEALKAAKIYAEEANNIKTQFLANMSHEIRTPINGIIGIVDLLKDTYLNSEQKEYISLLKYSADRLLVIINDILDITKIEAGKFDIENDNIITKTYFGKTVKYFELQAKAKKIKFFSNIDTSIPKIIIGDADKINKVLFNLLSNAIKFTEKGHIILRIQVVKKYKDSIELEFSVRDTGIGIQQSDFEDIFEGFRQVDSLSNKKYEGTGLGLTITKKLIELMGGRIKVDSQYGSGSTFTVTLKLGYGELEENKKSNKEDLYLNPKKPLKLNILLAEDDYINQKIIKRVLEKNNWIVTEVFNGKEVLRRLEEKYFDIIIMDINMPEMDGYETTKLIREKEKEKNIHVPIIAMTAAAMKQDKEKCLGLGMDAYISKPVKPDNLNNIIINVLNRNLNLKNIIERFDGDEKLLCEIIEDIICSKYEKEFIGNMEKYIQNSEWEKLKNCAHKFKGSISYFQSSIMLNLIEEIKRQCQRGDLHRIEDLFTNLKEEFIELKGNLKNYQKMICENK</sequence>
<dbReference type="Gene3D" id="3.30.565.10">
    <property type="entry name" value="Histidine kinase-like ATPase, C-terminal domain"/>
    <property type="match status" value="1"/>
</dbReference>
<dbReference type="InterPro" id="IPR003661">
    <property type="entry name" value="HisK_dim/P_dom"/>
</dbReference>
<name>A0A1T5L443_9FIRM</name>
<dbReference type="InterPro" id="IPR004358">
    <property type="entry name" value="Sig_transdc_His_kin-like_C"/>
</dbReference>
<dbReference type="CDD" id="cd16922">
    <property type="entry name" value="HATPase_EvgS-ArcB-TorS-like"/>
    <property type="match status" value="1"/>
</dbReference>
<gene>
    <name evidence="23" type="ORF">SAMN02194393_02478</name>
</gene>
<accession>A0A1T5L443</accession>
<dbReference type="EC" id="2.7.13.3" evidence="4"/>
<dbReference type="InterPro" id="IPR035965">
    <property type="entry name" value="PAS-like_dom_sf"/>
</dbReference>
<evidence type="ECO:0000256" key="12">
    <source>
        <dbReference type="ARBA" id="ARBA00022840"/>
    </source>
</evidence>
<dbReference type="SUPFAM" id="SSF55874">
    <property type="entry name" value="ATPase domain of HSP90 chaperone/DNA topoisomerase II/histidine kinase"/>
    <property type="match status" value="1"/>
</dbReference>
<evidence type="ECO:0000256" key="14">
    <source>
        <dbReference type="ARBA" id="ARBA00023012"/>
    </source>
</evidence>
<evidence type="ECO:0000313" key="24">
    <source>
        <dbReference type="Proteomes" id="UP000190285"/>
    </source>
</evidence>
<evidence type="ECO:0000256" key="7">
    <source>
        <dbReference type="ARBA" id="ARBA00022553"/>
    </source>
</evidence>
<evidence type="ECO:0000313" key="23">
    <source>
        <dbReference type="EMBL" id="SKC70812.1"/>
    </source>
</evidence>
<evidence type="ECO:0000256" key="10">
    <source>
        <dbReference type="ARBA" id="ARBA00022741"/>
    </source>
</evidence>
<dbReference type="FunFam" id="1.10.287.130:FF:000002">
    <property type="entry name" value="Two-component osmosensing histidine kinase"/>
    <property type="match status" value="1"/>
</dbReference>
<feature type="domain" description="Histidine kinase" evidence="21">
    <location>
        <begin position="278"/>
        <end position="499"/>
    </location>
</feature>
<keyword evidence="24" id="KW-1185">Reference proteome</keyword>
<evidence type="ECO:0000256" key="8">
    <source>
        <dbReference type="ARBA" id="ARBA00022679"/>
    </source>
</evidence>
<keyword evidence="8" id="KW-0808">Transferase</keyword>
<comment type="catalytic activity">
    <reaction evidence="1">
        <text>ATP + protein L-histidine = ADP + protein N-phospho-L-histidine.</text>
        <dbReference type="EC" id="2.7.13.3"/>
    </reaction>
</comment>
<dbReference type="InterPro" id="IPR036097">
    <property type="entry name" value="HisK_dim/P_sf"/>
</dbReference>
<dbReference type="PANTHER" id="PTHR45339:SF1">
    <property type="entry name" value="HYBRID SIGNAL TRANSDUCTION HISTIDINE KINASE J"/>
    <property type="match status" value="1"/>
</dbReference>
<evidence type="ECO:0000256" key="4">
    <source>
        <dbReference type="ARBA" id="ARBA00012438"/>
    </source>
</evidence>
<feature type="domain" description="Response regulatory" evidence="22">
    <location>
        <begin position="524"/>
        <end position="642"/>
    </location>
</feature>
<dbReference type="InterPro" id="IPR005467">
    <property type="entry name" value="His_kinase_dom"/>
</dbReference>
<dbReference type="Pfam" id="PF00072">
    <property type="entry name" value="Response_reg"/>
    <property type="match status" value="1"/>
</dbReference>
<dbReference type="InterPro" id="IPR003594">
    <property type="entry name" value="HATPase_dom"/>
</dbReference>
<dbReference type="InterPro" id="IPR036890">
    <property type="entry name" value="HATPase_C_sf"/>
</dbReference>
<dbReference type="AlphaFoldDB" id="A0A1T5L443"/>
<dbReference type="OrthoDB" id="9790669at2"/>
<evidence type="ECO:0000256" key="13">
    <source>
        <dbReference type="ARBA" id="ARBA00022989"/>
    </source>
</evidence>
<evidence type="ECO:0000256" key="18">
    <source>
        <dbReference type="ARBA" id="ARBA00068150"/>
    </source>
</evidence>
<dbReference type="Pfam" id="PF02518">
    <property type="entry name" value="HATPase_c"/>
    <property type="match status" value="1"/>
</dbReference>
<dbReference type="Pfam" id="PF13426">
    <property type="entry name" value="PAS_9"/>
    <property type="match status" value="2"/>
</dbReference>
<keyword evidence="10" id="KW-0547">Nucleotide-binding</keyword>
<dbReference type="GO" id="GO:0005524">
    <property type="term" value="F:ATP binding"/>
    <property type="evidence" value="ECO:0007669"/>
    <property type="project" value="UniProtKB-KW"/>
</dbReference>
<comment type="subcellular location">
    <subcellularLocation>
        <location evidence="2">Cell membrane</location>
        <topology evidence="2">Multi-pass membrane protein</topology>
    </subcellularLocation>
</comment>
<evidence type="ECO:0000256" key="9">
    <source>
        <dbReference type="ARBA" id="ARBA00022692"/>
    </source>
</evidence>
<dbReference type="SUPFAM" id="SSF47226">
    <property type="entry name" value="Histidine-containing phosphotransfer domain, HPT domain"/>
    <property type="match status" value="1"/>
</dbReference>
<dbReference type="GO" id="GO:0005886">
    <property type="term" value="C:plasma membrane"/>
    <property type="evidence" value="ECO:0007669"/>
    <property type="project" value="UniProtKB-SubCell"/>
</dbReference>
<keyword evidence="15" id="KW-0472">Membrane</keyword>
<dbReference type="InterPro" id="IPR000014">
    <property type="entry name" value="PAS"/>
</dbReference>
<dbReference type="CDD" id="cd17546">
    <property type="entry name" value="REC_hyHK_CKI1_RcsC-like"/>
    <property type="match status" value="1"/>
</dbReference>
<keyword evidence="11" id="KW-0418">Kinase</keyword>
<feature type="modified residue" description="4-aspartylphosphate" evidence="20">
    <location>
        <position position="573"/>
    </location>
</feature>
<dbReference type="CDD" id="cd00082">
    <property type="entry name" value="HisKA"/>
    <property type="match status" value="1"/>
</dbReference>
<protein>
    <recommendedName>
        <fullName evidence="19">Circadian input-output histidine kinase CikA</fullName>
        <ecNumber evidence="4">2.7.13.3</ecNumber>
    </recommendedName>
    <alternativeName>
        <fullName evidence="18">Sensory/regulatory protein RpfC</fullName>
    </alternativeName>
    <alternativeName>
        <fullName evidence="5">Stage 0 sporulation protein A homolog</fullName>
    </alternativeName>
</protein>
<dbReference type="NCBIfam" id="TIGR00229">
    <property type="entry name" value="sensory_box"/>
    <property type="match status" value="2"/>
</dbReference>
<evidence type="ECO:0000256" key="15">
    <source>
        <dbReference type="ARBA" id="ARBA00023136"/>
    </source>
</evidence>
<dbReference type="SUPFAM" id="SSF55785">
    <property type="entry name" value="PYP-like sensor domain (PAS domain)"/>
    <property type="match status" value="2"/>
</dbReference>
<dbReference type="EMBL" id="FUZT01000005">
    <property type="protein sequence ID" value="SKC70812.1"/>
    <property type="molecule type" value="Genomic_DNA"/>
</dbReference>
<evidence type="ECO:0000256" key="20">
    <source>
        <dbReference type="PROSITE-ProRule" id="PRU00169"/>
    </source>
</evidence>
<comment type="subunit">
    <text evidence="17">At low DSF concentrations, interacts with RpfF.</text>
</comment>
<evidence type="ECO:0000256" key="19">
    <source>
        <dbReference type="ARBA" id="ARBA00074306"/>
    </source>
</evidence>
<evidence type="ECO:0000259" key="22">
    <source>
        <dbReference type="PROSITE" id="PS50110"/>
    </source>
</evidence>
<dbReference type="PRINTS" id="PR00344">
    <property type="entry name" value="BCTRLSENSOR"/>
</dbReference>
<dbReference type="InterPro" id="IPR036641">
    <property type="entry name" value="HPT_dom_sf"/>
</dbReference>
<dbReference type="PROSITE" id="PS50110">
    <property type="entry name" value="RESPONSE_REGULATORY"/>
    <property type="match status" value="1"/>
</dbReference>
<reference evidence="23 24" key="1">
    <citation type="submission" date="2017-02" db="EMBL/GenBank/DDBJ databases">
        <authorList>
            <person name="Peterson S.W."/>
        </authorList>
    </citation>
    <scope>NUCLEOTIDE SEQUENCE [LARGE SCALE GENOMIC DNA]</scope>
    <source>
        <strain evidence="23 24">M1</strain>
    </source>
</reference>
<dbReference type="Proteomes" id="UP000190285">
    <property type="component" value="Unassembled WGS sequence"/>
</dbReference>
<proteinExistence type="inferred from homology"/>
<comment type="similarity">
    <text evidence="3">In the N-terminal section; belongs to the phytochrome family.</text>
</comment>
<dbReference type="InterPro" id="IPR011006">
    <property type="entry name" value="CheY-like_superfamily"/>
</dbReference>
<keyword evidence="13" id="KW-1133">Transmembrane helix</keyword>
<dbReference type="Gene3D" id="1.10.287.130">
    <property type="match status" value="1"/>
</dbReference>